<comment type="caution">
    <text evidence="2">The sequence shown here is derived from an EMBL/GenBank/DDBJ whole genome shotgun (WGS) entry which is preliminary data.</text>
</comment>
<accession>A0ABD4TVR6</accession>
<dbReference type="RefSeq" id="WP_169770308.1">
    <property type="nucleotide sequence ID" value="NZ_JABCUP010000008.1"/>
</dbReference>
<dbReference type="Proteomes" id="UP001209486">
    <property type="component" value="Unassembled WGS sequence"/>
</dbReference>
<proteinExistence type="predicted"/>
<sequence>MHAFHALPTSGWSSHLEDHEASLLAGIFSELSNAMEAEEKRTVLDMMGVDLDAGAPKDFPLMFENLLGVDTVSGIASREELAPHESAPDCASGDPDRGALGWSSRASGDPDRGTSGASLDSDSRGASPDSEPDSKSRRVSKESNATGMTDNQRLAELDFDPLATRPAPANPYIAAILRPMSQDLEEAAELRALTTPDLAAKKTTAMRTVAARLYWAAEHHAPIVVKPEALKTWVTAINDVRLALGWSLGIEDEMRAEEVQLMAESDPQSGVYTAYEITLASVYNALSWWLDTLMYAVEQPGLETGEIWRE</sequence>
<feature type="compositionally biased region" description="Polar residues" evidence="1">
    <location>
        <begin position="142"/>
        <end position="152"/>
    </location>
</feature>
<dbReference type="InterPro" id="IPR018561">
    <property type="entry name" value="AosR"/>
</dbReference>
<dbReference type="EMBL" id="VSZY01000008">
    <property type="protein sequence ID" value="MCU9968961.1"/>
    <property type="molecule type" value="Genomic_DNA"/>
</dbReference>
<protein>
    <submittedName>
        <fullName evidence="2">DUF2017 family protein</fullName>
    </submittedName>
</protein>
<evidence type="ECO:0000313" key="2">
    <source>
        <dbReference type="EMBL" id="MCU9968961.1"/>
    </source>
</evidence>
<name>A0ABD4TVR6_9ACTO</name>
<reference evidence="2 3" key="1">
    <citation type="submission" date="2019-08" db="EMBL/GenBank/DDBJ databases">
        <title>Comparison of rpoB and gyrB Sequences from Mobiluncus Species and Development of a Multiplex PCR Method for Clinical Detection of Mobiluncus curtisii and Mobiluncus mulieris.</title>
        <authorList>
            <person name="Yang L."/>
            <person name="Shen Y."/>
            <person name="Xu G."/>
            <person name="Shu L.-B."/>
            <person name="Hu J."/>
            <person name="Zhang R."/>
            <person name="Wang Y."/>
            <person name="Zhou H.-W."/>
            <person name="Zhang X."/>
        </authorList>
    </citation>
    <scope>NUCLEOTIDE SEQUENCE [LARGE SCALE GENOMIC DNA]</scope>
    <source>
        <strain evidence="2 3">M26</strain>
    </source>
</reference>
<dbReference type="AlphaFoldDB" id="A0ABD4TVR6"/>
<gene>
    <name evidence="2" type="ORF">FYZ43_06015</name>
</gene>
<evidence type="ECO:0000313" key="3">
    <source>
        <dbReference type="Proteomes" id="UP001209486"/>
    </source>
</evidence>
<dbReference type="Pfam" id="PF09438">
    <property type="entry name" value="DUF2017"/>
    <property type="match status" value="1"/>
</dbReference>
<feature type="compositionally biased region" description="Basic and acidic residues" evidence="1">
    <location>
        <begin position="132"/>
        <end position="141"/>
    </location>
</feature>
<organism evidence="2 3">
    <name type="scientific">Mobiluncus mulieris</name>
    <dbReference type="NCBI Taxonomy" id="2052"/>
    <lineage>
        <taxon>Bacteria</taxon>
        <taxon>Bacillati</taxon>
        <taxon>Actinomycetota</taxon>
        <taxon>Actinomycetes</taxon>
        <taxon>Actinomycetales</taxon>
        <taxon>Actinomycetaceae</taxon>
        <taxon>Mobiluncus</taxon>
    </lineage>
</organism>
<evidence type="ECO:0000256" key="1">
    <source>
        <dbReference type="SAM" id="MobiDB-lite"/>
    </source>
</evidence>
<feature type="region of interest" description="Disordered" evidence="1">
    <location>
        <begin position="81"/>
        <end position="162"/>
    </location>
</feature>